<accession>A0ABQ3ZS40</accession>
<evidence type="ECO:0000256" key="1">
    <source>
        <dbReference type="SAM" id="MobiDB-lite"/>
    </source>
</evidence>
<organism evidence="2 3">
    <name type="scientific">Winogradskya humida</name>
    <dbReference type="NCBI Taxonomy" id="113566"/>
    <lineage>
        <taxon>Bacteria</taxon>
        <taxon>Bacillati</taxon>
        <taxon>Actinomycetota</taxon>
        <taxon>Actinomycetes</taxon>
        <taxon>Micromonosporales</taxon>
        <taxon>Micromonosporaceae</taxon>
        <taxon>Winogradskya</taxon>
    </lineage>
</organism>
<feature type="region of interest" description="Disordered" evidence="1">
    <location>
        <begin position="49"/>
        <end position="82"/>
    </location>
</feature>
<evidence type="ECO:0000313" key="3">
    <source>
        <dbReference type="Proteomes" id="UP000603200"/>
    </source>
</evidence>
<keyword evidence="3" id="KW-1185">Reference proteome</keyword>
<name>A0ABQ3ZS40_9ACTN</name>
<gene>
    <name evidence="2" type="ORF">Ahu01nite_044860</name>
</gene>
<feature type="compositionally biased region" description="Basic and acidic residues" evidence="1">
    <location>
        <begin position="62"/>
        <end position="82"/>
    </location>
</feature>
<dbReference type="EMBL" id="BOMN01000057">
    <property type="protein sequence ID" value="GIE21384.1"/>
    <property type="molecule type" value="Genomic_DNA"/>
</dbReference>
<proteinExistence type="predicted"/>
<protein>
    <submittedName>
        <fullName evidence="2">Uncharacterized protein</fullName>
    </submittedName>
</protein>
<reference evidence="2 3" key="1">
    <citation type="submission" date="2021-01" db="EMBL/GenBank/DDBJ databases">
        <title>Whole genome shotgun sequence of Actinoplanes humidus NBRC 14915.</title>
        <authorList>
            <person name="Komaki H."/>
            <person name="Tamura T."/>
        </authorList>
    </citation>
    <scope>NUCLEOTIDE SEQUENCE [LARGE SCALE GENOMIC DNA]</scope>
    <source>
        <strain evidence="2 3">NBRC 14915</strain>
    </source>
</reference>
<sequence length="148" mass="15836">MGAPRCPGQRVRLEDEVVDRLPDQVDQWPGDQDQRRGAEQLPAVVAPQAAGVGRAEQIDEEACVRDQPDLDAGTDRREHNTGCDHAAQGFDLMPQVRADGGRRGSCYILGKRVDVEQGNPPGWIETGAGVAICLMIRSPSSPGSTPGP</sequence>
<dbReference type="Proteomes" id="UP000603200">
    <property type="component" value="Unassembled WGS sequence"/>
</dbReference>
<comment type="caution">
    <text evidence="2">The sequence shown here is derived from an EMBL/GenBank/DDBJ whole genome shotgun (WGS) entry which is preliminary data.</text>
</comment>
<evidence type="ECO:0000313" key="2">
    <source>
        <dbReference type="EMBL" id="GIE21384.1"/>
    </source>
</evidence>